<organism evidence="3 4">
    <name type="scientific">Arcicella gelida</name>
    <dbReference type="NCBI Taxonomy" id="2984195"/>
    <lineage>
        <taxon>Bacteria</taxon>
        <taxon>Pseudomonadati</taxon>
        <taxon>Bacteroidota</taxon>
        <taxon>Cytophagia</taxon>
        <taxon>Cytophagales</taxon>
        <taxon>Flectobacillaceae</taxon>
        <taxon>Arcicella</taxon>
    </lineage>
</organism>
<dbReference type="PANTHER" id="PTHR30547:SF0">
    <property type="entry name" value="BLR8175 PROTEIN"/>
    <property type="match status" value="1"/>
</dbReference>
<feature type="domain" description="YhcG N-terminal" evidence="2">
    <location>
        <begin position="20"/>
        <end position="153"/>
    </location>
</feature>
<keyword evidence="4" id="KW-1185">Reference proteome</keyword>
<dbReference type="Gene3D" id="3.40.1350.10">
    <property type="match status" value="1"/>
</dbReference>
<sequence>MSQEISLKKEEYESILKQAVEQIRTTRIIVAKQLNSATQSIYWNLGKLIAEKQLAEGYGSAVVNQLSVDLKKEFPDMGLSPRNLWDMKRFYERYYLADLKLRQAVAVLPWGHNLLLINKVQSLEAVLFYANEAIAKGWSRDWLLNAIKMDSFSHHQTQIKSHNFNETLSAIDADYANEVFKDRYNLGFLGIIEKVKETELEKRLVEKIKNFVLELGKGFTFIGNQHRLEYNNKEYFVDMLFFHRGLRSLIAVELKIGSFKAEYVGKMNLYLSLLDKLEKGETENNSIGIILCADKDHLDVEIALQDINKPIGVAEYQLLLPKDQLQDLLVNEIKAYNN</sequence>
<evidence type="ECO:0000259" key="2">
    <source>
        <dbReference type="Pfam" id="PF17761"/>
    </source>
</evidence>
<evidence type="ECO:0000259" key="1">
    <source>
        <dbReference type="Pfam" id="PF06250"/>
    </source>
</evidence>
<name>A0ABU5S2K9_9BACT</name>
<gene>
    <name evidence="3" type="ORF">VB776_07295</name>
</gene>
<dbReference type="InterPro" id="IPR011856">
    <property type="entry name" value="tRNA_endonuc-like_dom_sf"/>
</dbReference>
<dbReference type="InterPro" id="IPR053148">
    <property type="entry name" value="PD-DEXK-like_domain"/>
</dbReference>
<feature type="domain" description="YhcG PDDEXK nuclease" evidence="1">
    <location>
        <begin position="178"/>
        <end position="327"/>
    </location>
</feature>
<accession>A0ABU5S2K9</accession>
<dbReference type="RefSeq" id="WP_323327528.1">
    <property type="nucleotide sequence ID" value="NZ_JAYGIL010000007.1"/>
</dbReference>
<dbReference type="PANTHER" id="PTHR30547">
    <property type="entry name" value="UNCHARACTERIZED PROTEIN YHCG-RELATED"/>
    <property type="match status" value="1"/>
</dbReference>
<proteinExistence type="predicted"/>
<reference evidence="3 4" key="1">
    <citation type="submission" date="2023-12" db="EMBL/GenBank/DDBJ databases">
        <title>Novel species of the genus Arcicella isolated from rivers.</title>
        <authorList>
            <person name="Lu H."/>
        </authorList>
    </citation>
    <scope>NUCLEOTIDE SEQUENCE [LARGE SCALE GENOMIC DNA]</scope>
    <source>
        <strain evidence="3 4">DC2W</strain>
    </source>
</reference>
<dbReference type="InterPro" id="IPR009362">
    <property type="entry name" value="YhcG_C"/>
</dbReference>
<dbReference type="EMBL" id="JAYGIL010000007">
    <property type="protein sequence ID" value="MEA5402712.1"/>
    <property type="molecule type" value="Genomic_DNA"/>
</dbReference>
<evidence type="ECO:0000313" key="3">
    <source>
        <dbReference type="EMBL" id="MEA5402712.1"/>
    </source>
</evidence>
<dbReference type="Proteomes" id="UP001303899">
    <property type="component" value="Unassembled WGS sequence"/>
</dbReference>
<dbReference type="InterPro" id="IPR041527">
    <property type="entry name" value="YhcG_N"/>
</dbReference>
<dbReference type="Pfam" id="PF06250">
    <property type="entry name" value="YhcG_C"/>
    <property type="match status" value="1"/>
</dbReference>
<protein>
    <submittedName>
        <fullName evidence="3">PDDEXK nuclease domain-containing protein</fullName>
    </submittedName>
</protein>
<dbReference type="Pfam" id="PF17761">
    <property type="entry name" value="DUF1016_N"/>
    <property type="match status" value="1"/>
</dbReference>
<comment type="caution">
    <text evidence="3">The sequence shown here is derived from an EMBL/GenBank/DDBJ whole genome shotgun (WGS) entry which is preliminary data.</text>
</comment>
<evidence type="ECO:0000313" key="4">
    <source>
        <dbReference type="Proteomes" id="UP001303899"/>
    </source>
</evidence>